<protein>
    <submittedName>
        <fullName evidence="8">Acetoacetate--CoA ligase</fullName>
    </submittedName>
</protein>
<accession>A0A368T8Q6</accession>
<comment type="similarity">
    <text evidence="1">Belongs to the ATP-dependent AMP-binding enzyme family.</text>
</comment>
<keyword evidence="4" id="KW-0067">ATP-binding</keyword>
<dbReference type="InterPro" id="IPR000873">
    <property type="entry name" value="AMP-dep_synth/lig_dom"/>
</dbReference>
<dbReference type="NCBIfam" id="TIGR01217">
    <property type="entry name" value="ac_ac_CoA_syn"/>
    <property type="match status" value="1"/>
</dbReference>
<sequence>MTPTPQPPVLWQPDGERRERANITAFARWVHENRGVEVADYDALWRWSVTDLDGFWSTIWEYFDVQADTPYERVLTDRAMPGASWFPGATLNYARHVFRGRDDDAVAIRHASELRVLGEWTWGELRRRTAAIAAGLRQLGVGPGDRVVGYLPNIAEAVAAFYACASIGAVWSSCSPDFGVRSVIDRFTQIEPKVLLAVDGYRYGGRDFDRRDVVAALREQLPTLEHTVVLGYLRDEPVEGTLDWAELERAGEGAELRFEPLPFDHPLWVLYSSGTTGLPKAIVHGHGGILLEQLKNLHLHLDARPEDRVFWFTTTGWMMWNFLVSVLLTDASIVLYDGSPGYPDLGALWDLAERARVTVFGTSAGFLASCMKAGLHPAEGRDLSALHAIGSTGSPLSPEGFAYCYREFGSQLWLFSTSGGTDVCSCLVGGVPTLPVYEGEIQARSLGMAVAAWDPEGKEVVGEVGELVITEPAPSMPLFLWGDPDGERLRDSYFAVYPGVWRHGDWIEITERGTAVIYGRSDSTINRGGVRMGTSEIYRAVLALEDVVDALVVDVPQPDGGSRIELFVVLRPGRELDDDLTRRLARRIREDCSPRHVPDGVRAIAAVPRTLSGKVLEVPVKRILMGQEPEKVASRDSLANPEALDFFARLAAEGTPS</sequence>
<evidence type="ECO:0000256" key="3">
    <source>
        <dbReference type="ARBA" id="ARBA00022741"/>
    </source>
</evidence>
<dbReference type="Gene3D" id="3.30.300.30">
    <property type="match status" value="1"/>
</dbReference>
<dbReference type="InterPro" id="IPR042099">
    <property type="entry name" value="ANL_N_sf"/>
</dbReference>
<dbReference type="InterPro" id="IPR020845">
    <property type="entry name" value="AMP-binding_CS"/>
</dbReference>
<dbReference type="PANTHER" id="PTHR42921">
    <property type="entry name" value="ACETOACETYL-COA SYNTHETASE"/>
    <property type="match status" value="1"/>
</dbReference>
<dbReference type="InterPro" id="IPR005914">
    <property type="entry name" value="Acac_CoA_synth"/>
</dbReference>
<dbReference type="GO" id="GO:0005524">
    <property type="term" value="F:ATP binding"/>
    <property type="evidence" value="ECO:0007669"/>
    <property type="project" value="UniProtKB-KW"/>
</dbReference>
<feature type="domain" description="Acetyl-coenzyme A synthetase N-terminal" evidence="7">
    <location>
        <begin position="41"/>
        <end position="95"/>
    </location>
</feature>
<evidence type="ECO:0000259" key="6">
    <source>
        <dbReference type="Pfam" id="PF13193"/>
    </source>
</evidence>
<dbReference type="Pfam" id="PF13193">
    <property type="entry name" value="AMP-binding_C"/>
    <property type="match status" value="1"/>
</dbReference>
<keyword evidence="3" id="KW-0547">Nucleotide-binding</keyword>
<dbReference type="RefSeq" id="WP_114397889.1">
    <property type="nucleotide sequence ID" value="NZ_QEIM01000052.1"/>
</dbReference>
<dbReference type="EMBL" id="QEIN01000033">
    <property type="protein sequence ID" value="RCV60773.1"/>
    <property type="molecule type" value="Genomic_DNA"/>
</dbReference>
<dbReference type="Pfam" id="PF00501">
    <property type="entry name" value="AMP-binding"/>
    <property type="match status" value="1"/>
</dbReference>
<feature type="domain" description="AMP-binding enzyme C-terminal" evidence="6">
    <location>
        <begin position="540"/>
        <end position="614"/>
    </location>
</feature>
<dbReference type="Gene3D" id="3.40.50.12780">
    <property type="entry name" value="N-terminal domain of ligase-like"/>
    <property type="match status" value="1"/>
</dbReference>
<name>A0A368T8Q6_9ACTN</name>
<evidence type="ECO:0000256" key="2">
    <source>
        <dbReference type="ARBA" id="ARBA00022598"/>
    </source>
</evidence>
<dbReference type="InterPro" id="IPR032387">
    <property type="entry name" value="ACAS_N"/>
</dbReference>
<keyword evidence="2 8" id="KW-0436">Ligase</keyword>
<dbReference type="CDD" id="cd05943">
    <property type="entry name" value="AACS"/>
    <property type="match status" value="1"/>
</dbReference>
<dbReference type="PROSITE" id="PS00455">
    <property type="entry name" value="AMP_BINDING"/>
    <property type="match status" value="1"/>
</dbReference>
<dbReference type="Proteomes" id="UP000253318">
    <property type="component" value="Unassembled WGS sequence"/>
</dbReference>
<gene>
    <name evidence="8" type="ORF">DEF24_06260</name>
</gene>
<dbReference type="InterPro" id="IPR045851">
    <property type="entry name" value="AMP-bd_C_sf"/>
</dbReference>
<dbReference type="GO" id="GO:0030729">
    <property type="term" value="F:acetoacetate-CoA ligase activity"/>
    <property type="evidence" value="ECO:0007669"/>
    <property type="project" value="InterPro"/>
</dbReference>
<dbReference type="GO" id="GO:0006629">
    <property type="term" value="P:lipid metabolic process"/>
    <property type="evidence" value="ECO:0007669"/>
    <property type="project" value="InterPro"/>
</dbReference>
<dbReference type="InterPro" id="IPR025110">
    <property type="entry name" value="AMP-bd_C"/>
</dbReference>
<dbReference type="PANTHER" id="PTHR42921:SF1">
    <property type="entry name" value="ACETOACETYL-COA SYNTHETASE"/>
    <property type="match status" value="1"/>
</dbReference>
<proteinExistence type="inferred from homology"/>
<evidence type="ECO:0000256" key="1">
    <source>
        <dbReference type="ARBA" id="ARBA00006432"/>
    </source>
</evidence>
<dbReference type="AlphaFoldDB" id="A0A368T8Q6"/>
<comment type="caution">
    <text evidence="8">The sequence shown here is derived from an EMBL/GenBank/DDBJ whole genome shotgun (WGS) entry which is preliminary data.</text>
</comment>
<evidence type="ECO:0000259" key="7">
    <source>
        <dbReference type="Pfam" id="PF16177"/>
    </source>
</evidence>
<evidence type="ECO:0000256" key="4">
    <source>
        <dbReference type="ARBA" id="ARBA00022840"/>
    </source>
</evidence>
<evidence type="ECO:0000259" key="5">
    <source>
        <dbReference type="Pfam" id="PF00501"/>
    </source>
</evidence>
<dbReference type="OrthoDB" id="9803968at2"/>
<dbReference type="Pfam" id="PF16177">
    <property type="entry name" value="ACAS_N"/>
    <property type="match status" value="1"/>
</dbReference>
<organism evidence="8 9">
    <name type="scientific">Marinitenerispora sediminis</name>
    <dbReference type="NCBI Taxonomy" id="1931232"/>
    <lineage>
        <taxon>Bacteria</taxon>
        <taxon>Bacillati</taxon>
        <taxon>Actinomycetota</taxon>
        <taxon>Actinomycetes</taxon>
        <taxon>Streptosporangiales</taxon>
        <taxon>Nocardiopsidaceae</taxon>
        <taxon>Marinitenerispora</taxon>
    </lineage>
</organism>
<evidence type="ECO:0000313" key="9">
    <source>
        <dbReference type="Proteomes" id="UP000253318"/>
    </source>
</evidence>
<reference evidence="8 9" key="1">
    <citation type="submission" date="2018-04" db="EMBL/GenBank/DDBJ databases">
        <title>Novel actinobacteria from marine sediment.</title>
        <authorList>
            <person name="Ng Z.Y."/>
            <person name="Tan G.Y.A."/>
        </authorList>
    </citation>
    <scope>NUCLEOTIDE SEQUENCE [LARGE SCALE GENOMIC DNA]</scope>
    <source>
        <strain evidence="8 9">TPS81</strain>
    </source>
</reference>
<keyword evidence="9" id="KW-1185">Reference proteome</keyword>
<dbReference type="NCBIfam" id="NF002937">
    <property type="entry name" value="PRK03584.1"/>
    <property type="match status" value="1"/>
</dbReference>
<feature type="domain" description="AMP-dependent synthetase/ligase" evidence="5">
    <location>
        <begin position="118"/>
        <end position="472"/>
    </location>
</feature>
<dbReference type="SUPFAM" id="SSF56801">
    <property type="entry name" value="Acetyl-CoA synthetase-like"/>
    <property type="match status" value="1"/>
</dbReference>
<evidence type="ECO:0000313" key="8">
    <source>
        <dbReference type="EMBL" id="RCV60773.1"/>
    </source>
</evidence>